<feature type="non-terminal residue" evidence="6">
    <location>
        <position position="1"/>
    </location>
</feature>
<comment type="similarity">
    <text evidence="1">Belongs to the sulfatase family.</text>
</comment>
<evidence type="ECO:0000313" key="6">
    <source>
        <dbReference type="EMBL" id="SVA10543.1"/>
    </source>
</evidence>
<evidence type="ECO:0000256" key="3">
    <source>
        <dbReference type="ARBA" id="ARBA00022801"/>
    </source>
</evidence>
<keyword evidence="4" id="KW-0106">Calcium</keyword>
<organism evidence="6">
    <name type="scientific">marine metagenome</name>
    <dbReference type="NCBI Taxonomy" id="408172"/>
    <lineage>
        <taxon>unclassified sequences</taxon>
        <taxon>metagenomes</taxon>
        <taxon>ecological metagenomes</taxon>
    </lineage>
</organism>
<evidence type="ECO:0000256" key="4">
    <source>
        <dbReference type="ARBA" id="ARBA00022837"/>
    </source>
</evidence>
<evidence type="ECO:0000256" key="1">
    <source>
        <dbReference type="ARBA" id="ARBA00008779"/>
    </source>
</evidence>
<dbReference type="AlphaFoldDB" id="A0A381T9P4"/>
<dbReference type="SUPFAM" id="SSF53649">
    <property type="entry name" value="Alkaline phosphatase-like"/>
    <property type="match status" value="1"/>
</dbReference>
<protein>
    <recommendedName>
        <fullName evidence="5">Sulfatase N-terminal domain-containing protein</fullName>
    </recommendedName>
</protein>
<name>A0A381T9P4_9ZZZZ</name>
<gene>
    <name evidence="6" type="ORF">METZ01_LOCUS63397</name>
</gene>
<dbReference type="InterPro" id="IPR024607">
    <property type="entry name" value="Sulfatase_CS"/>
</dbReference>
<dbReference type="Gene3D" id="3.40.720.10">
    <property type="entry name" value="Alkaline Phosphatase, subunit A"/>
    <property type="match status" value="1"/>
</dbReference>
<reference evidence="6" key="1">
    <citation type="submission" date="2018-05" db="EMBL/GenBank/DDBJ databases">
        <authorList>
            <person name="Lanie J.A."/>
            <person name="Ng W.-L."/>
            <person name="Kazmierczak K.M."/>
            <person name="Andrzejewski T.M."/>
            <person name="Davidsen T.M."/>
            <person name="Wayne K.J."/>
            <person name="Tettelin H."/>
            <person name="Glass J.I."/>
            <person name="Rusch D."/>
            <person name="Podicherti R."/>
            <person name="Tsui H.-C.T."/>
            <person name="Winkler M.E."/>
        </authorList>
    </citation>
    <scope>NUCLEOTIDE SEQUENCE</scope>
</reference>
<dbReference type="EMBL" id="UINC01003944">
    <property type="protein sequence ID" value="SVA10543.1"/>
    <property type="molecule type" value="Genomic_DNA"/>
</dbReference>
<dbReference type="Pfam" id="PF00884">
    <property type="entry name" value="Sulfatase"/>
    <property type="match status" value="1"/>
</dbReference>
<dbReference type="GO" id="GO:0004065">
    <property type="term" value="F:arylsulfatase activity"/>
    <property type="evidence" value="ECO:0007669"/>
    <property type="project" value="TreeGrafter"/>
</dbReference>
<feature type="domain" description="Sulfatase N-terminal" evidence="5">
    <location>
        <begin position="1"/>
        <end position="388"/>
    </location>
</feature>
<sequence length="503" mass="55447">NILLLVADDMGYTDLGSFGSEIPTPNLDALAFDGVRFVNFHAAPSCAPTRAMLMSGLTGGEAGVTDTMAPVLSNDVAALPALLQDVGYRTYMAGKWHLGIERDQSPLARGFDASFALVRGGDSHLGASHFAPQTVAYRENGQLVQVPADWFSSRLYTDKLIEMIRSGEDNRSPWFGYLAFTAPHWPLQAPANWRDRSADRYDGGYDLLRAARINRARELGIIPDNTSVEDYVGLAPSWEDLDAEARQKNARAMELYAAMVENMDYHVGRLLEYLRTTNQFDNTVILFFSDNGASGSDSSFRPRMPWKPDLAWNNSLPNMGQAGSFVAIGRGWAEATTAPYRAVKGSLYEGGTRAAAFMHHESLLHGGNIDRGYLTVMDVLPTLLEIGGTAHPGTEFQGRSVLPIRGRSFWSRVQGQSEPVHGDNDVIPWISSSPRSQGPQAALVRGDWKIVREREPSSVPETTPVWRLYHLATDPGETTDVAEQWPDLLEELITLWNVYEAGL</sequence>
<dbReference type="PANTHER" id="PTHR42693:SF33">
    <property type="entry name" value="ARYLSULFATASE"/>
    <property type="match status" value="1"/>
</dbReference>
<evidence type="ECO:0000259" key="5">
    <source>
        <dbReference type="Pfam" id="PF00884"/>
    </source>
</evidence>
<dbReference type="InterPro" id="IPR000917">
    <property type="entry name" value="Sulfatase_N"/>
</dbReference>
<dbReference type="PANTHER" id="PTHR42693">
    <property type="entry name" value="ARYLSULFATASE FAMILY MEMBER"/>
    <property type="match status" value="1"/>
</dbReference>
<proteinExistence type="inferred from homology"/>
<dbReference type="PROSITE" id="PS00149">
    <property type="entry name" value="SULFATASE_2"/>
    <property type="match status" value="1"/>
</dbReference>
<dbReference type="InterPro" id="IPR017850">
    <property type="entry name" value="Alkaline_phosphatase_core_sf"/>
</dbReference>
<dbReference type="GO" id="GO:0046872">
    <property type="term" value="F:metal ion binding"/>
    <property type="evidence" value="ECO:0007669"/>
    <property type="project" value="UniProtKB-KW"/>
</dbReference>
<dbReference type="Gene3D" id="3.30.1120.10">
    <property type="match status" value="1"/>
</dbReference>
<keyword evidence="2" id="KW-0479">Metal-binding</keyword>
<keyword evidence="3" id="KW-0378">Hydrolase</keyword>
<accession>A0A381T9P4</accession>
<dbReference type="InterPro" id="IPR050738">
    <property type="entry name" value="Sulfatase"/>
</dbReference>
<evidence type="ECO:0000256" key="2">
    <source>
        <dbReference type="ARBA" id="ARBA00022723"/>
    </source>
</evidence>